<keyword evidence="9" id="KW-1015">Disulfide bond</keyword>
<dbReference type="KEGG" id="rter:IDM49_08580"/>
<comment type="similarity">
    <text evidence="3">Belongs to the glycosyl hydrolase 25 family.</text>
</comment>
<comment type="subcellular location">
    <subcellularLocation>
        <location evidence="2">Secreted</location>
    </subcellularLocation>
</comment>
<reference evidence="14 15" key="1">
    <citation type="submission" date="2020-09" db="EMBL/GenBank/DDBJ databases">
        <title>Investigation of environmental microbes.</title>
        <authorList>
            <person name="Ou Y."/>
            <person name="Kang Q."/>
        </authorList>
    </citation>
    <scope>NUCLEOTIDE SEQUENCE [LARGE SCALE GENOMIC DNA]</scope>
    <source>
        <strain evidence="14 15">KJZ-14</strain>
    </source>
</reference>
<evidence type="ECO:0000256" key="2">
    <source>
        <dbReference type="ARBA" id="ARBA00004613"/>
    </source>
</evidence>
<dbReference type="RefSeq" id="WP_190724200.1">
    <property type="nucleotide sequence ID" value="NZ_CP061539.1"/>
</dbReference>
<keyword evidence="6" id="KW-0929">Antimicrobial</keyword>
<evidence type="ECO:0000313" key="15">
    <source>
        <dbReference type="Proteomes" id="UP000516404"/>
    </source>
</evidence>
<keyword evidence="13" id="KW-0732">Signal</keyword>
<dbReference type="PROSITE" id="PS51904">
    <property type="entry name" value="GLYCOSYL_HYDROL_F25_2"/>
    <property type="match status" value="1"/>
</dbReference>
<dbReference type="Gene3D" id="3.20.20.80">
    <property type="entry name" value="Glycosidases"/>
    <property type="match status" value="1"/>
</dbReference>
<keyword evidence="5" id="KW-0964">Secreted</keyword>
<evidence type="ECO:0000256" key="13">
    <source>
        <dbReference type="SAM" id="SignalP"/>
    </source>
</evidence>
<dbReference type="InterPro" id="IPR013207">
    <property type="entry name" value="LGFP"/>
</dbReference>
<evidence type="ECO:0000256" key="10">
    <source>
        <dbReference type="ARBA" id="ARBA00023295"/>
    </source>
</evidence>
<protein>
    <recommendedName>
        <fullName evidence="4">lysozyme</fullName>
        <ecNumber evidence="4">3.2.1.17</ecNumber>
    </recommendedName>
</protein>
<accession>A0A7H2BC94</accession>
<dbReference type="InterPro" id="IPR017853">
    <property type="entry name" value="GH"/>
</dbReference>
<evidence type="ECO:0000256" key="11">
    <source>
        <dbReference type="ARBA" id="ARBA00055588"/>
    </source>
</evidence>
<dbReference type="InterPro" id="IPR018077">
    <property type="entry name" value="Glyco_hydro_fam25_subgr"/>
</dbReference>
<evidence type="ECO:0000256" key="3">
    <source>
        <dbReference type="ARBA" id="ARBA00010646"/>
    </source>
</evidence>
<dbReference type="InterPro" id="IPR002053">
    <property type="entry name" value="Glyco_hydro_25"/>
</dbReference>
<dbReference type="PROSITE" id="PS51257">
    <property type="entry name" value="PROKAR_LIPOPROTEIN"/>
    <property type="match status" value="1"/>
</dbReference>
<dbReference type="GeneID" id="96624295"/>
<evidence type="ECO:0000256" key="12">
    <source>
        <dbReference type="SAM" id="MobiDB-lite"/>
    </source>
</evidence>
<sequence>MQRPLKNSLLTLLVASCTVSSFAGATALPTDTQESSIPDTPQKLSAPPREGDNNPGATMGQSQKQLSDVDHLSPASQEPDQKLAQAAAVSPTGTGILGMDVSGWQPNVNWQAEYNQGARFAYIKATEGTFYRSPVFNSQYTGAADQGMYRGAYHFAIPSDTTGAEQARYFVANGGGWTNDGKTLPGLLDIEHNPYSDLGDMCYDMSPTEMISWISSFVNEYRNLTGRYPALYTTTSWWSECTNNTTAFSHLPLHIASYSGTSSPGRMPAGYSTYDIWQYSASGPFSGDSNVFNGDLKQLADFASNASYKNISTQRLQATTPVQPIYSVAGAIGDHYRATGAQNTYGSPASAEYKTANNGVAQDFSKNKSIYWHPSYGAYSVDWATTIGQRYRATGAEKNWGYPTMDEVPFTNGGKKAWFVQPSTGKNTAVYSSSAFGAHALNGRGAIFNKWADEGGLLTYGYPTTDEADFADGASASFSINNRETVFYWSSQYGAHSMNKRGEIHAKWMTSGNFSGYGKPITDEFPVGNGAAVYFGNGNGRETGVYWSGQSGAHALNSRGALYYYWVRNGYINTLGFPTTDEYRGADGKTHLKFTSGAELTWTEAQGVRHVK</sequence>
<keyword evidence="7" id="KW-0081">Bacteriolytic enzyme</keyword>
<organism evidence="14 15">
    <name type="scientific">Rothia terrae</name>
    <dbReference type="NCBI Taxonomy" id="396015"/>
    <lineage>
        <taxon>Bacteria</taxon>
        <taxon>Bacillati</taxon>
        <taxon>Actinomycetota</taxon>
        <taxon>Actinomycetes</taxon>
        <taxon>Micrococcales</taxon>
        <taxon>Micrococcaceae</taxon>
        <taxon>Rothia</taxon>
    </lineage>
</organism>
<dbReference type="EMBL" id="CP061539">
    <property type="protein sequence ID" value="QNV37290.1"/>
    <property type="molecule type" value="Genomic_DNA"/>
</dbReference>
<dbReference type="EC" id="3.2.1.17" evidence="4"/>
<evidence type="ECO:0000256" key="7">
    <source>
        <dbReference type="ARBA" id="ARBA00022638"/>
    </source>
</evidence>
<evidence type="ECO:0000256" key="8">
    <source>
        <dbReference type="ARBA" id="ARBA00022801"/>
    </source>
</evidence>
<feature type="compositionally biased region" description="Polar residues" evidence="12">
    <location>
        <begin position="28"/>
        <end position="43"/>
    </location>
</feature>
<keyword evidence="10" id="KW-0326">Glycosidase</keyword>
<dbReference type="PANTHER" id="PTHR34135:SF2">
    <property type="entry name" value="LYSOZYME"/>
    <property type="match status" value="1"/>
</dbReference>
<dbReference type="GO" id="GO:0009253">
    <property type="term" value="P:peptidoglycan catabolic process"/>
    <property type="evidence" value="ECO:0007669"/>
    <property type="project" value="InterPro"/>
</dbReference>
<dbReference type="GO" id="GO:0016998">
    <property type="term" value="P:cell wall macromolecule catabolic process"/>
    <property type="evidence" value="ECO:0007669"/>
    <property type="project" value="InterPro"/>
</dbReference>
<dbReference type="GO" id="GO:0016052">
    <property type="term" value="P:carbohydrate catabolic process"/>
    <property type="evidence" value="ECO:0007669"/>
    <property type="project" value="TreeGrafter"/>
</dbReference>
<evidence type="ECO:0000256" key="9">
    <source>
        <dbReference type="ARBA" id="ARBA00023157"/>
    </source>
</evidence>
<feature type="region of interest" description="Disordered" evidence="12">
    <location>
        <begin position="28"/>
        <end position="88"/>
    </location>
</feature>
<dbReference type="Pfam" id="PF08310">
    <property type="entry name" value="LGFP"/>
    <property type="match status" value="4"/>
</dbReference>
<gene>
    <name evidence="14" type="ORF">IDM49_08580</name>
</gene>
<evidence type="ECO:0000256" key="1">
    <source>
        <dbReference type="ARBA" id="ARBA00000632"/>
    </source>
</evidence>
<dbReference type="GO" id="GO:0042742">
    <property type="term" value="P:defense response to bacterium"/>
    <property type="evidence" value="ECO:0007669"/>
    <property type="project" value="UniProtKB-KW"/>
</dbReference>
<evidence type="ECO:0000256" key="4">
    <source>
        <dbReference type="ARBA" id="ARBA00012732"/>
    </source>
</evidence>
<dbReference type="SMART" id="SM00641">
    <property type="entry name" value="Glyco_25"/>
    <property type="match status" value="1"/>
</dbReference>
<comment type="catalytic activity">
    <reaction evidence="1">
        <text>Hydrolysis of (1-&gt;4)-beta-linkages between N-acetylmuramic acid and N-acetyl-D-glucosamine residues in a peptidoglycan and between N-acetyl-D-glucosamine residues in chitodextrins.</text>
        <dbReference type="EC" id="3.2.1.17"/>
    </reaction>
</comment>
<comment type="function">
    <text evidence="11">This enzyme has both lysozyme (acetylmuramidase) and diacetylmuramidase activities.</text>
</comment>
<dbReference type="Proteomes" id="UP000516404">
    <property type="component" value="Chromosome"/>
</dbReference>
<evidence type="ECO:0000256" key="6">
    <source>
        <dbReference type="ARBA" id="ARBA00022529"/>
    </source>
</evidence>
<dbReference type="CDD" id="cd06412">
    <property type="entry name" value="GH25_CH-type"/>
    <property type="match status" value="1"/>
</dbReference>
<dbReference type="GO" id="GO:0003796">
    <property type="term" value="F:lysozyme activity"/>
    <property type="evidence" value="ECO:0007669"/>
    <property type="project" value="UniProtKB-EC"/>
</dbReference>
<dbReference type="PANTHER" id="PTHR34135">
    <property type="entry name" value="LYSOZYME"/>
    <property type="match status" value="1"/>
</dbReference>
<name>A0A7H2BC94_9MICC</name>
<evidence type="ECO:0000256" key="5">
    <source>
        <dbReference type="ARBA" id="ARBA00022525"/>
    </source>
</evidence>
<dbReference type="Pfam" id="PF01183">
    <property type="entry name" value="Glyco_hydro_25"/>
    <property type="match status" value="1"/>
</dbReference>
<keyword evidence="8" id="KW-0378">Hydrolase</keyword>
<evidence type="ECO:0000313" key="14">
    <source>
        <dbReference type="EMBL" id="QNV37290.1"/>
    </source>
</evidence>
<dbReference type="FunFam" id="3.20.20.80:FF:000060">
    <property type="entry name" value="Lysozyme M1"/>
    <property type="match status" value="1"/>
</dbReference>
<feature type="signal peptide" evidence="13">
    <location>
        <begin position="1"/>
        <end position="23"/>
    </location>
</feature>
<feature type="chain" id="PRO_5039004504" description="lysozyme" evidence="13">
    <location>
        <begin position="24"/>
        <end position="612"/>
    </location>
</feature>
<proteinExistence type="inferred from homology"/>
<dbReference type="AlphaFoldDB" id="A0A7H2BC94"/>
<dbReference type="GO" id="GO:0005576">
    <property type="term" value="C:extracellular region"/>
    <property type="evidence" value="ECO:0007669"/>
    <property type="project" value="UniProtKB-SubCell"/>
</dbReference>
<dbReference type="SUPFAM" id="SSF51445">
    <property type="entry name" value="(Trans)glycosidases"/>
    <property type="match status" value="1"/>
</dbReference>
<keyword evidence="15" id="KW-1185">Reference proteome</keyword>
<dbReference type="GO" id="GO:0031640">
    <property type="term" value="P:killing of cells of another organism"/>
    <property type="evidence" value="ECO:0007669"/>
    <property type="project" value="UniProtKB-KW"/>
</dbReference>
<feature type="compositionally biased region" description="Polar residues" evidence="12">
    <location>
        <begin position="55"/>
        <end position="66"/>
    </location>
</feature>